<dbReference type="InterPro" id="IPR011701">
    <property type="entry name" value="MFS"/>
</dbReference>
<evidence type="ECO:0000259" key="8">
    <source>
        <dbReference type="PROSITE" id="PS50850"/>
    </source>
</evidence>
<name>A0A6N9Q2U1_9BACL</name>
<dbReference type="InterPro" id="IPR036259">
    <property type="entry name" value="MFS_trans_sf"/>
</dbReference>
<evidence type="ECO:0000256" key="5">
    <source>
        <dbReference type="ARBA" id="ARBA00022989"/>
    </source>
</evidence>
<dbReference type="CDD" id="cd06173">
    <property type="entry name" value="MFS_MefA_like"/>
    <property type="match status" value="1"/>
</dbReference>
<feature type="domain" description="Major facilitator superfamily (MFS) profile" evidence="8">
    <location>
        <begin position="10"/>
        <end position="405"/>
    </location>
</feature>
<keyword evidence="5 7" id="KW-1133">Transmembrane helix</keyword>
<feature type="transmembrane region" description="Helical" evidence="7">
    <location>
        <begin position="220"/>
        <end position="238"/>
    </location>
</feature>
<dbReference type="RefSeq" id="WP_160645900.1">
    <property type="nucleotide sequence ID" value="NZ_SIJB01000021.1"/>
</dbReference>
<dbReference type="Pfam" id="PF07690">
    <property type="entry name" value="MFS_1"/>
    <property type="match status" value="1"/>
</dbReference>
<dbReference type="SUPFAM" id="SSF103473">
    <property type="entry name" value="MFS general substrate transporter"/>
    <property type="match status" value="1"/>
</dbReference>
<keyword evidence="10" id="KW-1185">Reference proteome</keyword>
<organism evidence="9 10">
    <name type="scientific">Chengkuizengella marina</name>
    <dbReference type="NCBI Taxonomy" id="2507566"/>
    <lineage>
        <taxon>Bacteria</taxon>
        <taxon>Bacillati</taxon>
        <taxon>Bacillota</taxon>
        <taxon>Bacilli</taxon>
        <taxon>Bacillales</taxon>
        <taxon>Paenibacillaceae</taxon>
        <taxon>Chengkuizengella</taxon>
    </lineage>
</organism>
<feature type="transmembrane region" description="Helical" evidence="7">
    <location>
        <begin position="379"/>
        <end position="400"/>
    </location>
</feature>
<evidence type="ECO:0000256" key="1">
    <source>
        <dbReference type="ARBA" id="ARBA00004651"/>
    </source>
</evidence>
<evidence type="ECO:0000313" key="9">
    <source>
        <dbReference type="EMBL" id="NBI29100.1"/>
    </source>
</evidence>
<feature type="transmembrane region" description="Helical" evidence="7">
    <location>
        <begin position="88"/>
        <end position="116"/>
    </location>
</feature>
<reference evidence="9 10" key="1">
    <citation type="submission" date="2019-01" db="EMBL/GenBank/DDBJ databases">
        <title>Chengkuizengella sp. nov., isolated from deep-sea sediment of East Pacific Ocean.</title>
        <authorList>
            <person name="Yang J."/>
            <person name="Lai Q."/>
            <person name="Shao Z."/>
        </authorList>
    </citation>
    <scope>NUCLEOTIDE SEQUENCE [LARGE SCALE GENOMIC DNA]</scope>
    <source>
        <strain evidence="9 10">YPA3-1-1</strain>
    </source>
</reference>
<gene>
    <name evidence="9" type="ORF">ERL59_09025</name>
</gene>
<dbReference type="PANTHER" id="PTHR43266">
    <property type="entry name" value="MACROLIDE-EFFLUX PROTEIN"/>
    <property type="match status" value="1"/>
</dbReference>
<dbReference type="EMBL" id="SIJB01000021">
    <property type="protein sequence ID" value="NBI29100.1"/>
    <property type="molecule type" value="Genomic_DNA"/>
</dbReference>
<comment type="caution">
    <text evidence="9">The sequence shown here is derived from an EMBL/GenBank/DDBJ whole genome shotgun (WGS) entry which is preliminary data.</text>
</comment>
<dbReference type="Proteomes" id="UP000448943">
    <property type="component" value="Unassembled WGS sequence"/>
</dbReference>
<feature type="transmembrane region" description="Helical" evidence="7">
    <location>
        <begin position="289"/>
        <end position="308"/>
    </location>
</feature>
<evidence type="ECO:0000256" key="7">
    <source>
        <dbReference type="SAM" id="Phobius"/>
    </source>
</evidence>
<dbReference type="GO" id="GO:0022857">
    <property type="term" value="F:transmembrane transporter activity"/>
    <property type="evidence" value="ECO:0007669"/>
    <property type="project" value="InterPro"/>
</dbReference>
<feature type="transmembrane region" description="Helical" evidence="7">
    <location>
        <begin position="258"/>
        <end position="277"/>
    </location>
</feature>
<feature type="transmembrane region" description="Helical" evidence="7">
    <location>
        <begin position="47"/>
        <end position="68"/>
    </location>
</feature>
<dbReference type="PANTHER" id="PTHR43266:SF2">
    <property type="entry name" value="MAJOR FACILITATOR SUPERFAMILY (MFS) PROFILE DOMAIN-CONTAINING PROTEIN"/>
    <property type="match status" value="1"/>
</dbReference>
<evidence type="ECO:0000256" key="2">
    <source>
        <dbReference type="ARBA" id="ARBA00022448"/>
    </source>
</evidence>
<accession>A0A6N9Q2U1</accession>
<keyword evidence="4 7" id="KW-0812">Transmembrane</keyword>
<evidence type="ECO:0000256" key="6">
    <source>
        <dbReference type="ARBA" id="ARBA00023136"/>
    </source>
</evidence>
<dbReference type="OrthoDB" id="9775268at2"/>
<dbReference type="GO" id="GO:0005886">
    <property type="term" value="C:plasma membrane"/>
    <property type="evidence" value="ECO:0007669"/>
    <property type="project" value="UniProtKB-SubCell"/>
</dbReference>
<feature type="transmembrane region" description="Helical" evidence="7">
    <location>
        <begin position="351"/>
        <end position="373"/>
    </location>
</feature>
<evidence type="ECO:0000256" key="3">
    <source>
        <dbReference type="ARBA" id="ARBA00022475"/>
    </source>
</evidence>
<feature type="transmembrane region" description="Helical" evidence="7">
    <location>
        <begin position="156"/>
        <end position="184"/>
    </location>
</feature>
<dbReference type="AlphaFoldDB" id="A0A6N9Q2U1"/>
<feature type="transmembrane region" description="Helical" evidence="7">
    <location>
        <begin position="12"/>
        <end position="35"/>
    </location>
</feature>
<keyword evidence="6 7" id="KW-0472">Membrane</keyword>
<evidence type="ECO:0000313" key="10">
    <source>
        <dbReference type="Proteomes" id="UP000448943"/>
    </source>
</evidence>
<dbReference type="PROSITE" id="PS50850">
    <property type="entry name" value="MFS"/>
    <property type="match status" value="1"/>
</dbReference>
<keyword evidence="2" id="KW-0813">Transport</keyword>
<sequence>MNTHLGKNKGFITLMAAQLISSLGDWLSIVAIITLVGLKWEASPMEISFIILSLAVPMALLGPFAGTIADRFNRKTLMVLSDWVRAGLILVLAFANSIWTVYVCLFLIGMLSAVFVPAKNGKLKELVPDTHMKSAMSITSMIDSGTKVLGPLLSGLLVAAFGTKLVFFIDSATFMVSALLLLVLPKSNKDLEEEKNLEEHKKDSFKEEFIEGLTFIKGNYFLMVGMMVLGISLLILQLSDAQIIVLIRELSNVSPDLFGYIVTSAGLGMFFSGLILAKKTDYNPLQLMFIGVCGIGVGFGMMAVLTSIDLSLSILWGPTLGLVAGFAAGLVFIPFQAAVQTDTPVHMTGRVFGVINSVTTTATIIGPLLGGWLATVIGVIPTFIITGSLLILMSIIGYTLKSKIERGKIDVSESKQGTQGAATS</sequence>
<evidence type="ECO:0000256" key="4">
    <source>
        <dbReference type="ARBA" id="ARBA00022692"/>
    </source>
</evidence>
<comment type="subcellular location">
    <subcellularLocation>
        <location evidence="1">Cell membrane</location>
        <topology evidence="1">Multi-pass membrane protein</topology>
    </subcellularLocation>
</comment>
<proteinExistence type="predicted"/>
<dbReference type="InterPro" id="IPR020846">
    <property type="entry name" value="MFS_dom"/>
</dbReference>
<dbReference type="Gene3D" id="1.20.1250.20">
    <property type="entry name" value="MFS general substrate transporter like domains"/>
    <property type="match status" value="1"/>
</dbReference>
<protein>
    <submittedName>
        <fullName evidence="9">MFS transporter</fullName>
    </submittedName>
</protein>
<keyword evidence="3" id="KW-1003">Cell membrane</keyword>
<feature type="transmembrane region" description="Helical" evidence="7">
    <location>
        <begin position="314"/>
        <end position="339"/>
    </location>
</feature>